<feature type="domain" description="Acyl-CoA dehydrogenase 11-like C-terminal" evidence="8">
    <location>
        <begin position="462"/>
        <end position="580"/>
    </location>
</feature>
<evidence type="ECO:0000313" key="10">
    <source>
        <dbReference type="Proteomes" id="UP001190700"/>
    </source>
</evidence>
<keyword evidence="4" id="KW-0560">Oxidoreductase</keyword>
<dbReference type="InterPro" id="IPR052904">
    <property type="entry name" value="Acyl-CoA_dehydrogenase-like"/>
</dbReference>
<keyword evidence="2 4" id="KW-0285">Flavoprotein</keyword>
<dbReference type="AlphaFoldDB" id="A0AAE0EMI1"/>
<dbReference type="PANTHER" id="PTHR42707:SF2">
    <property type="entry name" value="ACD11 DEHYDROGENASE"/>
    <property type="match status" value="1"/>
</dbReference>
<dbReference type="EMBL" id="LGRX02035713">
    <property type="protein sequence ID" value="KAK3233439.1"/>
    <property type="molecule type" value="Genomic_DNA"/>
</dbReference>
<gene>
    <name evidence="9" type="ORF">CYMTET_56268</name>
</gene>
<comment type="similarity">
    <text evidence="1 4">Belongs to the acyl-CoA dehydrogenase family.</text>
</comment>
<feature type="domain" description="Acyl-CoA oxidase/dehydrogenase middle" evidence="6">
    <location>
        <begin position="177"/>
        <end position="284"/>
    </location>
</feature>
<keyword evidence="10" id="KW-1185">Reference proteome</keyword>
<sequence length="611" mass="66744">MNTSVSTRHAWVQEPPSLGNQYTDDTALRDILRTVVPSEDLERFEPDLERFGWRVVTEVKDLGQRAEREPPRLESYDAWGSRIDKVVTSTAWKALHDIAAEEGLIATGYERNFGAASRVYQFTKLYLFASSSGLYSCPLAMTDGAARVLELSRDPHLLKSFARLTSRDPHEFWTSGQWMTEKAGGSDVAGGTETLAKPKEGAADGEYELHGQKWFTSAADGEMSLALARCLDQQGSPIPGTRGLALFYVEMRDSDTGTLNLIKLHRLKNKLGTKQLPTAELSLEGTPARRLSLVGKGVAAIAKMINITRLHNTAAAASAMRRVLALARDYAGRRRAFGKLLIDQPLARGTLAWMEVRTRGCLHILLDAARLLGEAETAPSPRSERASAVLRLLTPVAKLFSAKEAVRVCSEGIEFFGGQGYIEDTGLPGILRDAQVLPIWEGATNVLSLDVQRALLKEPTSLAALLEDLQGRLDHAASRQLACPRLDLAVTGTRAASRELSQWVQQFQHNVSSAHDDGTAVHAWPEEESRSFAFSLARLHIAGLMINHAAVTKDKVDMQAAARWCCKPLVTISSTSADPSLGAWGKSAEDSLLAMGAKPTIDGKHCLRARF</sequence>
<evidence type="ECO:0000256" key="1">
    <source>
        <dbReference type="ARBA" id="ARBA00009347"/>
    </source>
</evidence>
<dbReference type="Pfam" id="PF18158">
    <property type="entry name" value="AidB_N"/>
    <property type="match status" value="1"/>
</dbReference>
<proteinExistence type="inferred from homology"/>
<dbReference type="Proteomes" id="UP001190700">
    <property type="component" value="Unassembled WGS sequence"/>
</dbReference>
<protein>
    <submittedName>
        <fullName evidence="9">Protein kinase super protein</fullName>
    </submittedName>
</protein>
<keyword evidence="3 4" id="KW-0274">FAD</keyword>
<dbReference type="InterPro" id="IPR006091">
    <property type="entry name" value="Acyl-CoA_Oxase/DH_mid-dom"/>
</dbReference>
<dbReference type="Pfam" id="PF02770">
    <property type="entry name" value="Acyl-CoA_dh_M"/>
    <property type="match status" value="1"/>
</dbReference>
<dbReference type="PANTHER" id="PTHR42707">
    <property type="entry name" value="ACYL-COA DEHYDROGENASE"/>
    <property type="match status" value="1"/>
</dbReference>
<dbReference type="SUPFAM" id="SSF56645">
    <property type="entry name" value="Acyl-CoA dehydrogenase NM domain-like"/>
    <property type="match status" value="1"/>
</dbReference>
<comment type="cofactor">
    <cofactor evidence="4">
        <name>FAD</name>
        <dbReference type="ChEBI" id="CHEBI:57692"/>
    </cofactor>
</comment>
<dbReference type="Pfam" id="PF22217">
    <property type="entry name" value="ACDH-11_C"/>
    <property type="match status" value="1"/>
</dbReference>
<evidence type="ECO:0000259" key="7">
    <source>
        <dbReference type="Pfam" id="PF18158"/>
    </source>
</evidence>
<feature type="domain" description="Adaptive response protein AidB N-terminal" evidence="7">
    <location>
        <begin position="19"/>
        <end position="163"/>
    </location>
</feature>
<evidence type="ECO:0000259" key="6">
    <source>
        <dbReference type="Pfam" id="PF02770"/>
    </source>
</evidence>
<evidence type="ECO:0000259" key="5">
    <source>
        <dbReference type="Pfam" id="PF00441"/>
    </source>
</evidence>
<dbReference type="InterPro" id="IPR009075">
    <property type="entry name" value="AcylCo_DH/oxidase_C"/>
</dbReference>
<dbReference type="Gene3D" id="2.40.110.20">
    <property type="match status" value="1"/>
</dbReference>
<dbReference type="Pfam" id="PF00441">
    <property type="entry name" value="Acyl-CoA_dh_1"/>
    <property type="match status" value="1"/>
</dbReference>
<keyword evidence="9" id="KW-0418">Kinase</keyword>
<evidence type="ECO:0000256" key="4">
    <source>
        <dbReference type="RuleBase" id="RU362125"/>
    </source>
</evidence>
<keyword evidence="9" id="KW-0808">Transferase</keyword>
<dbReference type="GO" id="GO:0003995">
    <property type="term" value="F:acyl-CoA dehydrogenase activity"/>
    <property type="evidence" value="ECO:0007669"/>
    <property type="project" value="TreeGrafter"/>
</dbReference>
<dbReference type="InterPro" id="IPR036250">
    <property type="entry name" value="AcylCo_DH-like_C"/>
</dbReference>
<dbReference type="InterPro" id="IPR009100">
    <property type="entry name" value="AcylCoA_DH/oxidase_NM_dom_sf"/>
</dbReference>
<organism evidence="9 10">
    <name type="scientific">Cymbomonas tetramitiformis</name>
    <dbReference type="NCBI Taxonomy" id="36881"/>
    <lineage>
        <taxon>Eukaryota</taxon>
        <taxon>Viridiplantae</taxon>
        <taxon>Chlorophyta</taxon>
        <taxon>Pyramimonadophyceae</taxon>
        <taxon>Pyramimonadales</taxon>
        <taxon>Pyramimonadaceae</taxon>
        <taxon>Cymbomonas</taxon>
    </lineage>
</organism>
<dbReference type="Gene3D" id="6.10.250.600">
    <property type="match status" value="1"/>
</dbReference>
<evidence type="ECO:0000313" key="9">
    <source>
        <dbReference type="EMBL" id="KAK3233439.1"/>
    </source>
</evidence>
<evidence type="ECO:0000256" key="2">
    <source>
        <dbReference type="ARBA" id="ARBA00022630"/>
    </source>
</evidence>
<feature type="domain" description="Acyl-CoA dehydrogenase/oxidase C-terminal" evidence="5">
    <location>
        <begin position="295"/>
        <end position="456"/>
    </location>
</feature>
<evidence type="ECO:0000259" key="8">
    <source>
        <dbReference type="Pfam" id="PF22217"/>
    </source>
</evidence>
<dbReference type="SUPFAM" id="SSF47203">
    <property type="entry name" value="Acyl-CoA dehydrogenase C-terminal domain-like"/>
    <property type="match status" value="1"/>
</dbReference>
<dbReference type="InterPro" id="IPR053998">
    <property type="entry name" value="ACDH-11_C"/>
</dbReference>
<reference evidence="9 10" key="1">
    <citation type="journal article" date="2015" name="Genome Biol. Evol.">
        <title>Comparative Genomics of a Bacterivorous Green Alga Reveals Evolutionary Causalities and Consequences of Phago-Mixotrophic Mode of Nutrition.</title>
        <authorList>
            <person name="Burns J.A."/>
            <person name="Paasch A."/>
            <person name="Narechania A."/>
            <person name="Kim E."/>
        </authorList>
    </citation>
    <scope>NUCLEOTIDE SEQUENCE [LARGE SCALE GENOMIC DNA]</scope>
    <source>
        <strain evidence="9 10">PLY_AMNH</strain>
    </source>
</reference>
<comment type="caution">
    <text evidence="9">The sequence shown here is derived from an EMBL/GenBank/DDBJ whole genome shotgun (WGS) entry which is preliminary data.</text>
</comment>
<name>A0AAE0EMI1_9CHLO</name>
<dbReference type="Gene3D" id="1.20.140.10">
    <property type="entry name" value="Butyryl-CoA Dehydrogenase, subunit A, domain 3"/>
    <property type="match status" value="1"/>
</dbReference>
<dbReference type="GO" id="GO:0016301">
    <property type="term" value="F:kinase activity"/>
    <property type="evidence" value="ECO:0007669"/>
    <property type="project" value="UniProtKB-KW"/>
</dbReference>
<dbReference type="InterPro" id="IPR041504">
    <property type="entry name" value="AidB_N"/>
</dbReference>
<accession>A0AAE0EMI1</accession>
<evidence type="ECO:0000256" key="3">
    <source>
        <dbReference type="ARBA" id="ARBA00022827"/>
    </source>
</evidence>